<dbReference type="Pfam" id="PF02954">
    <property type="entry name" value="HTH_8"/>
    <property type="match status" value="1"/>
</dbReference>
<dbReference type="Pfam" id="PF06506">
    <property type="entry name" value="PrpR_N"/>
    <property type="match status" value="1"/>
</dbReference>
<dbReference type="Gene3D" id="3.40.50.300">
    <property type="entry name" value="P-loop containing nucleotide triphosphate hydrolases"/>
    <property type="match status" value="1"/>
</dbReference>
<dbReference type="STRING" id="1888891.DSOL_0966"/>
<dbReference type="PANTHER" id="PTHR32071">
    <property type="entry name" value="TRANSCRIPTIONAL REGULATORY PROTEIN"/>
    <property type="match status" value="1"/>
</dbReference>
<dbReference type="GO" id="GO:0006355">
    <property type="term" value="P:regulation of DNA-templated transcription"/>
    <property type="evidence" value="ECO:0007669"/>
    <property type="project" value="InterPro"/>
</dbReference>
<keyword evidence="5" id="KW-0804">Transcription</keyword>
<evidence type="ECO:0000313" key="10">
    <source>
        <dbReference type="Proteomes" id="UP000186102"/>
    </source>
</evidence>
<dbReference type="Gene3D" id="3.40.50.2300">
    <property type="match status" value="1"/>
</dbReference>
<dbReference type="PRINTS" id="PR01590">
    <property type="entry name" value="HTHFIS"/>
</dbReference>
<dbReference type="InterPro" id="IPR013767">
    <property type="entry name" value="PAS_fold"/>
</dbReference>
<accession>A0A1Q8R0T6</accession>
<dbReference type="CDD" id="cd00009">
    <property type="entry name" value="AAA"/>
    <property type="match status" value="1"/>
</dbReference>
<dbReference type="PROSITE" id="PS50045">
    <property type="entry name" value="SIGMA54_INTERACT_4"/>
    <property type="match status" value="1"/>
</dbReference>
<dbReference type="EMBL" id="MLBF01000004">
    <property type="protein sequence ID" value="OLN33239.1"/>
    <property type="molecule type" value="Genomic_DNA"/>
</dbReference>
<dbReference type="GO" id="GO:0043565">
    <property type="term" value="F:sequence-specific DNA binding"/>
    <property type="evidence" value="ECO:0007669"/>
    <property type="project" value="InterPro"/>
</dbReference>
<keyword evidence="1" id="KW-0547">Nucleotide-binding</keyword>
<dbReference type="Pfam" id="PF25601">
    <property type="entry name" value="AAA_lid_14"/>
    <property type="match status" value="1"/>
</dbReference>
<keyword evidence="2" id="KW-0067">ATP-binding</keyword>
<keyword evidence="4" id="KW-0238">DNA-binding</keyword>
<protein>
    <submittedName>
        <fullName evidence="9">Propionate catabolism operon regulatory protein PrpR</fullName>
    </submittedName>
</protein>
<evidence type="ECO:0000256" key="2">
    <source>
        <dbReference type="ARBA" id="ARBA00022840"/>
    </source>
</evidence>
<dbReference type="SUPFAM" id="SSF46689">
    <property type="entry name" value="Homeodomain-like"/>
    <property type="match status" value="1"/>
</dbReference>
<evidence type="ECO:0000256" key="4">
    <source>
        <dbReference type="ARBA" id="ARBA00023125"/>
    </source>
</evidence>
<organism evidence="9 10">
    <name type="scientific">Desulfosporosinus metallidurans</name>
    <dbReference type="NCBI Taxonomy" id="1888891"/>
    <lineage>
        <taxon>Bacteria</taxon>
        <taxon>Bacillati</taxon>
        <taxon>Bacillota</taxon>
        <taxon>Clostridia</taxon>
        <taxon>Eubacteriales</taxon>
        <taxon>Desulfitobacteriaceae</taxon>
        <taxon>Desulfosporosinus</taxon>
    </lineage>
</organism>
<dbReference type="GO" id="GO:0000156">
    <property type="term" value="F:phosphorelay response regulator activity"/>
    <property type="evidence" value="ECO:0007669"/>
    <property type="project" value="InterPro"/>
</dbReference>
<dbReference type="AlphaFoldDB" id="A0A1Q8R0T6"/>
<dbReference type="OrthoDB" id="9803970at2"/>
<gene>
    <name evidence="9" type="ORF">DSOL_0966</name>
</gene>
<evidence type="ECO:0000256" key="5">
    <source>
        <dbReference type="ARBA" id="ARBA00023163"/>
    </source>
</evidence>
<dbReference type="RefSeq" id="WP_075363727.1">
    <property type="nucleotide sequence ID" value="NZ_MLBF01000004.1"/>
</dbReference>
<feature type="domain" description="PAS" evidence="8">
    <location>
        <begin position="199"/>
        <end position="251"/>
    </location>
</feature>
<dbReference type="GO" id="GO:0005524">
    <property type="term" value="F:ATP binding"/>
    <property type="evidence" value="ECO:0007669"/>
    <property type="project" value="UniProtKB-KW"/>
</dbReference>
<dbReference type="InterPro" id="IPR002197">
    <property type="entry name" value="HTH_Fis"/>
</dbReference>
<dbReference type="Pfam" id="PF00989">
    <property type="entry name" value="PAS"/>
    <property type="match status" value="1"/>
</dbReference>
<evidence type="ECO:0000256" key="3">
    <source>
        <dbReference type="ARBA" id="ARBA00023015"/>
    </source>
</evidence>
<reference evidence="9 10" key="1">
    <citation type="submission" date="2016-09" db="EMBL/GenBank/DDBJ databases">
        <title>Complete genome of Desulfosporosinus sp. OL.</title>
        <authorList>
            <person name="Mardanov A."/>
            <person name="Beletsky A."/>
            <person name="Panova A."/>
            <person name="Karnachuk O."/>
            <person name="Ravin N."/>
        </authorList>
    </citation>
    <scope>NUCLEOTIDE SEQUENCE [LARGE SCALE GENOMIC DNA]</scope>
    <source>
        <strain evidence="9 10">OL</strain>
    </source>
</reference>
<dbReference type="InterPro" id="IPR025943">
    <property type="entry name" value="Sigma_54_int_dom_ATP-bd_2"/>
</dbReference>
<dbReference type="Gene3D" id="1.10.10.60">
    <property type="entry name" value="Homeodomain-like"/>
    <property type="match status" value="1"/>
</dbReference>
<sequence length="623" mass="69666">MQEGSNNEPTIVVFSYHALTSFINQLQYKAPHPVRILVIDCMLKDVLEKARNMEINGEADVFLSAGGTAKLLSGNLSNPLVEIRVTGFDILAALKEAKQYSDTVGLITYESKIPNLENLSGLLNITIKQFTYQHIQDIEQTLNQLQNEGVKVVIGGSFLQEVISNKGIKGIFIYSSDGVTRALDTAVQIAFSKKVEASKAEELRAILAFSYEGIIAVDRNGLITVINASAEKIIDTSQHKVLGQSIDTIFPTAKLIKVMQNRRPELNQIESIGNSQIVINRIPILVNAEVVGAVATFQNIGIIQEVEEKIRKSLYKKGFVAKTFIKDIIGTSDQIQKAKREAFLYAKNPSSVLITGESGTGKELFAQAIHNAGIRFRHPFVTINCAAIPDNLLESELFGYEEGAFTGAKKGGKPGLFELAHEGTVFLDEIGELSMSLQSRLLRVLEEHEVLRIGGDHIRSVNIQVISATNKDLWEMAEKGYFRKDLYYRLNVLELRLPPLRVRKTDIPLLVKKFLLEMCHDLAAKEIEGISQHTVFRDYNWPGNVRELRNIIERFAALYKEKEHEDLLLSLFERFTPSELCSSELEELNRVLNTVQGNKTEAAKKLGISRTTLWRKLKGINSI</sequence>
<dbReference type="PROSITE" id="PS00675">
    <property type="entry name" value="SIGMA54_INTERACT_1"/>
    <property type="match status" value="1"/>
</dbReference>
<dbReference type="InterPro" id="IPR027417">
    <property type="entry name" value="P-loop_NTPase"/>
</dbReference>
<proteinExistence type="predicted"/>
<dbReference type="InterPro" id="IPR003593">
    <property type="entry name" value="AAA+_ATPase"/>
</dbReference>
<dbReference type="PROSITE" id="PS00676">
    <property type="entry name" value="SIGMA54_INTERACT_2"/>
    <property type="match status" value="1"/>
</dbReference>
<dbReference type="Gene3D" id="3.30.450.20">
    <property type="entry name" value="PAS domain"/>
    <property type="match status" value="1"/>
</dbReference>
<evidence type="ECO:0000313" key="9">
    <source>
        <dbReference type="EMBL" id="OLN33239.1"/>
    </source>
</evidence>
<dbReference type="PROSITE" id="PS00688">
    <property type="entry name" value="SIGMA54_INTERACT_3"/>
    <property type="match status" value="1"/>
</dbReference>
<feature type="coiled-coil region" evidence="6">
    <location>
        <begin position="545"/>
        <end position="605"/>
    </location>
</feature>
<evidence type="ECO:0000256" key="6">
    <source>
        <dbReference type="SAM" id="Coils"/>
    </source>
</evidence>
<keyword evidence="6" id="KW-0175">Coiled coil</keyword>
<dbReference type="InterPro" id="IPR025944">
    <property type="entry name" value="Sigma_54_int_dom_CS"/>
</dbReference>
<name>A0A1Q8R0T6_9FIRM</name>
<evidence type="ECO:0000259" key="7">
    <source>
        <dbReference type="PROSITE" id="PS50045"/>
    </source>
</evidence>
<dbReference type="InterPro" id="IPR025662">
    <property type="entry name" value="Sigma_54_int_dom_ATP-bd_1"/>
</dbReference>
<dbReference type="SUPFAM" id="SSF159800">
    <property type="entry name" value="PrpR receptor domain-like"/>
    <property type="match status" value="1"/>
</dbReference>
<comment type="caution">
    <text evidence="9">The sequence shown here is derived from an EMBL/GenBank/DDBJ whole genome shotgun (WGS) entry which is preliminary data.</text>
</comment>
<dbReference type="InterPro" id="IPR058031">
    <property type="entry name" value="AAA_lid_NorR"/>
</dbReference>
<dbReference type="InterPro" id="IPR009057">
    <property type="entry name" value="Homeodomain-like_sf"/>
</dbReference>
<dbReference type="PANTHER" id="PTHR32071:SF57">
    <property type="entry name" value="C4-DICARBOXYLATE TRANSPORT TRANSCRIPTIONAL REGULATORY PROTEIN DCTD"/>
    <property type="match status" value="1"/>
</dbReference>
<evidence type="ECO:0000256" key="1">
    <source>
        <dbReference type="ARBA" id="ARBA00022741"/>
    </source>
</evidence>
<dbReference type="InterPro" id="IPR035965">
    <property type="entry name" value="PAS-like_dom_sf"/>
</dbReference>
<evidence type="ECO:0000259" key="8">
    <source>
        <dbReference type="PROSITE" id="PS50112"/>
    </source>
</evidence>
<feature type="domain" description="Sigma-54 factor interaction" evidence="7">
    <location>
        <begin position="328"/>
        <end position="557"/>
    </location>
</feature>
<keyword evidence="10" id="KW-1185">Reference proteome</keyword>
<dbReference type="Pfam" id="PF00158">
    <property type="entry name" value="Sigma54_activat"/>
    <property type="match status" value="1"/>
</dbReference>
<dbReference type="Gene3D" id="3.40.50.10660">
    <property type="entry name" value="PrpR receptor domain-like"/>
    <property type="match status" value="1"/>
</dbReference>
<dbReference type="CDD" id="cd00130">
    <property type="entry name" value="PAS"/>
    <property type="match status" value="1"/>
</dbReference>
<dbReference type="InterPro" id="IPR000014">
    <property type="entry name" value="PAS"/>
</dbReference>
<dbReference type="InterPro" id="IPR002078">
    <property type="entry name" value="Sigma_54_int"/>
</dbReference>
<dbReference type="Gene3D" id="1.10.8.60">
    <property type="match status" value="1"/>
</dbReference>
<dbReference type="SUPFAM" id="SSF52540">
    <property type="entry name" value="P-loop containing nucleoside triphosphate hydrolases"/>
    <property type="match status" value="1"/>
</dbReference>
<dbReference type="SUPFAM" id="SSF55785">
    <property type="entry name" value="PYP-like sensor domain (PAS domain)"/>
    <property type="match status" value="1"/>
</dbReference>
<dbReference type="FunFam" id="3.40.50.300:FF:000006">
    <property type="entry name" value="DNA-binding transcriptional regulator NtrC"/>
    <property type="match status" value="1"/>
</dbReference>
<keyword evidence="3" id="KW-0805">Transcription regulation</keyword>
<dbReference type="SMART" id="SM00382">
    <property type="entry name" value="AAA"/>
    <property type="match status" value="1"/>
</dbReference>
<dbReference type="InterPro" id="IPR010524">
    <property type="entry name" value="Sig_transdc_resp-reg_PrpR_N"/>
</dbReference>
<dbReference type="SMART" id="SM00091">
    <property type="entry name" value="PAS"/>
    <property type="match status" value="1"/>
</dbReference>
<dbReference type="PROSITE" id="PS50112">
    <property type="entry name" value="PAS"/>
    <property type="match status" value="1"/>
</dbReference>
<dbReference type="Proteomes" id="UP000186102">
    <property type="component" value="Unassembled WGS sequence"/>
</dbReference>